<sequence>MFKEIKKPKSTTSFLKIKMSEIMETPQLTEVELLRAEIEVLRKENEELKSRVKPKKIKPIKIKCPFITAKGVQCRKFCAEGMTTCKVHSRPLKAPKEPKPPRPKRQACTGINIRGNPCRRKCLDGKTFCERHDPDNPIVPKKTKRALKKSTPEHNHLPGVKPTTRCMLCETHGDLFDVSVCNVQYVETPGEDGMTLSERVAEYDRT</sequence>
<evidence type="ECO:0000313" key="2">
    <source>
        <dbReference type="EMBL" id="QHT05675.1"/>
    </source>
</evidence>
<organism evidence="2">
    <name type="scientific">viral metagenome</name>
    <dbReference type="NCBI Taxonomy" id="1070528"/>
    <lineage>
        <taxon>unclassified sequences</taxon>
        <taxon>metagenomes</taxon>
        <taxon>organismal metagenomes</taxon>
    </lineage>
</organism>
<proteinExistence type="predicted"/>
<reference evidence="2" key="1">
    <citation type="journal article" date="2020" name="Nature">
        <title>Giant virus diversity and host interactions through global metagenomics.</title>
        <authorList>
            <person name="Schulz F."/>
            <person name="Roux S."/>
            <person name="Paez-Espino D."/>
            <person name="Jungbluth S."/>
            <person name="Walsh D.A."/>
            <person name="Denef V.J."/>
            <person name="McMahon K.D."/>
            <person name="Konstantinidis K.T."/>
            <person name="Eloe-Fadrosh E.A."/>
            <person name="Kyrpides N.C."/>
            <person name="Woyke T."/>
        </authorList>
    </citation>
    <scope>NUCLEOTIDE SEQUENCE</scope>
    <source>
        <strain evidence="2">GVMAG-M-3300021389-45</strain>
    </source>
</reference>
<protein>
    <submittedName>
        <fullName evidence="2">Uncharacterized protein</fullName>
    </submittedName>
</protein>
<accession>A0A6C0CQD4</accession>
<dbReference type="AlphaFoldDB" id="A0A6C0CQD4"/>
<evidence type="ECO:0000256" key="1">
    <source>
        <dbReference type="SAM" id="MobiDB-lite"/>
    </source>
</evidence>
<dbReference type="EMBL" id="MN739457">
    <property type="protein sequence ID" value="QHT05675.1"/>
    <property type="molecule type" value="Genomic_DNA"/>
</dbReference>
<name>A0A6C0CQD4_9ZZZZ</name>
<feature type="region of interest" description="Disordered" evidence="1">
    <location>
        <begin position="134"/>
        <end position="158"/>
    </location>
</feature>